<gene>
    <name evidence="6" type="ORF">H9931_09485</name>
</gene>
<dbReference type="SUPFAM" id="SSF46785">
    <property type="entry name" value="Winged helix' DNA-binding domain"/>
    <property type="match status" value="1"/>
</dbReference>
<comment type="caution">
    <text evidence="6">The sequence shown here is derived from an EMBL/GenBank/DDBJ whole genome shotgun (WGS) entry which is preliminary data.</text>
</comment>
<keyword evidence="4" id="KW-0804">Transcription</keyword>
<dbReference type="PANTHER" id="PTHR30126">
    <property type="entry name" value="HTH-TYPE TRANSCRIPTIONAL REGULATOR"/>
    <property type="match status" value="1"/>
</dbReference>
<name>A0A9D2PXB2_9FIRM</name>
<dbReference type="Proteomes" id="UP000823863">
    <property type="component" value="Unassembled WGS sequence"/>
</dbReference>
<dbReference type="AlphaFoldDB" id="A0A9D2PXB2"/>
<comment type="similarity">
    <text evidence="1">Belongs to the LysR transcriptional regulatory family.</text>
</comment>
<accession>A0A9D2PXB2</accession>
<dbReference type="GO" id="GO:0000976">
    <property type="term" value="F:transcription cis-regulatory region binding"/>
    <property type="evidence" value="ECO:0007669"/>
    <property type="project" value="TreeGrafter"/>
</dbReference>
<dbReference type="PROSITE" id="PS50931">
    <property type="entry name" value="HTH_LYSR"/>
    <property type="match status" value="1"/>
</dbReference>
<dbReference type="CDD" id="cd05466">
    <property type="entry name" value="PBP2_LTTR_substrate"/>
    <property type="match status" value="1"/>
</dbReference>
<evidence type="ECO:0000256" key="4">
    <source>
        <dbReference type="ARBA" id="ARBA00023163"/>
    </source>
</evidence>
<reference evidence="6" key="2">
    <citation type="submission" date="2021-04" db="EMBL/GenBank/DDBJ databases">
        <authorList>
            <person name="Gilroy R."/>
        </authorList>
    </citation>
    <scope>NUCLEOTIDE SEQUENCE</scope>
    <source>
        <strain evidence="6">CHK198-12963</strain>
    </source>
</reference>
<dbReference type="InterPro" id="IPR005119">
    <property type="entry name" value="LysR_subst-bd"/>
</dbReference>
<dbReference type="Gene3D" id="3.40.190.290">
    <property type="match status" value="1"/>
</dbReference>
<evidence type="ECO:0000256" key="2">
    <source>
        <dbReference type="ARBA" id="ARBA00023015"/>
    </source>
</evidence>
<evidence type="ECO:0000259" key="5">
    <source>
        <dbReference type="PROSITE" id="PS50931"/>
    </source>
</evidence>
<dbReference type="InterPro" id="IPR036388">
    <property type="entry name" value="WH-like_DNA-bd_sf"/>
</dbReference>
<dbReference type="Gene3D" id="1.10.10.10">
    <property type="entry name" value="Winged helix-like DNA-binding domain superfamily/Winged helix DNA-binding domain"/>
    <property type="match status" value="1"/>
</dbReference>
<feature type="domain" description="HTH lysR-type" evidence="5">
    <location>
        <begin position="1"/>
        <end position="58"/>
    </location>
</feature>
<dbReference type="PANTHER" id="PTHR30126:SF40">
    <property type="entry name" value="HTH-TYPE TRANSCRIPTIONAL REGULATOR GLTR"/>
    <property type="match status" value="1"/>
</dbReference>
<dbReference type="InterPro" id="IPR036390">
    <property type="entry name" value="WH_DNA-bd_sf"/>
</dbReference>
<protein>
    <submittedName>
        <fullName evidence="6">LysR family transcriptional regulator</fullName>
    </submittedName>
</protein>
<dbReference type="FunFam" id="1.10.10.10:FF:000001">
    <property type="entry name" value="LysR family transcriptional regulator"/>
    <property type="match status" value="1"/>
</dbReference>
<reference evidence="6" key="1">
    <citation type="journal article" date="2021" name="PeerJ">
        <title>Extensive microbial diversity within the chicken gut microbiome revealed by metagenomics and culture.</title>
        <authorList>
            <person name="Gilroy R."/>
            <person name="Ravi A."/>
            <person name="Getino M."/>
            <person name="Pursley I."/>
            <person name="Horton D.L."/>
            <person name="Alikhan N.F."/>
            <person name="Baker D."/>
            <person name="Gharbi K."/>
            <person name="Hall N."/>
            <person name="Watson M."/>
            <person name="Adriaenssens E.M."/>
            <person name="Foster-Nyarko E."/>
            <person name="Jarju S."/>
            <person name="Secka A."/>
            <person name="Antonio M."/>
            <person name="Oren A."/>
            <person name="Chaudhuri R.R."/>
            <person name="La Ragione R."/>
            <person name="Hildebrand F."/>
            <person name="Pallen M.J."/>
        </authorList>
    </citation>
    <scope>NUCLEOTIDE SEQUENCE</scope>
    <source>
        <strain evidence="6">CHK198-12963</strain>
    </source>
</reference>
<dbReference type="SUPFAM" id="SSF53850">
    <property type="entry name" value="Periplasmic binding protein-like II"/>
    <property type="match status" value="1"/>
</dbReference>
<sequence>MNLKEQQYVCVLAQCQNLTKAAQALFISQPALSIYINNLESNLGVKLFERIGKRFVLTYAGERYVETAEKMLALKEGFDRDIQEITGNYKGRLRIGIQTRRSTWFLPPVIAAYEKEFPHMDVIVMTGNMEYLKDKLHNYELDLFLCNAADADPSTMTTHLIYKEQLLVAVPPDHPVNEKAVYVPGKRYRYLDLSYLQGETLVLQQPGQSIRKDAHRLLKEKNVTPCRIRELESIETAMQFVAEGLGIGFNREGYTINMSYNKTVNYYAILSKEETIDFVLAHRKNLPIDTPTQRMIDMLIEQGQRYYQ</sequence>
<evidence type="ECO:0000256" key="3">
    <source>
        <dbReference type="ARBA" id="ARBA00023125"/>
    </source>
</evidence>
<evidence type="ECO:0000313" key="6">
    <source>
        <dbReference type="EMBL" id="HJC66930.1"/>
    </source>
</evidence>
<keyword evidence="2" id="KW-0805">Transcription regulation</keyword>
<dbReference type="Pfam" id="PF03466">
    <property type="entry name" value="LysR_substrate"/>
    <property type="match status" value="1"/>
</dbReference>
<dbReference type="GO" id="GO:0003700">
    <property type="term" value="F:DNA-binding transcription factor activity"/>
    <property type="evidence" value="ECO:0007669"/>
    <property type="project" value="InterPro"/>
</dbReference>
<evidence type="ECO:0000256" key="1">
    <source>
        <dbReference type="ARBA" id="ARBA00009437"/>
    </source>
</evidence>
<dbReference type="EMBL" id="DWWB01000053">
    <property type="protein sequence ID" value="HJC66930.1"/>
    <property type="molecule type" value="Genomic_DNA"/>
</dbReference>
<evidence type="ECO:0000313" key="7">
    <source>
        <dbReference type="Proteomes" id="UP000823863"/>
    </source>
</evidence>
<dbReference type="InterPro" id="IPR000847">
    <property type="entry name" value="LysR_HTH_N"/>
</dbReference>
<dbReference type="PRINTS" id="PR00039">
    <property type="entry name" value="HTHLYSR"/>
</dbReference>
<dbReference type="Pfam" id="PF00126">
    <property type="entry name" value="HTH_1"/>
    <property type="match status" value="1"/>
</dbReference>
<organism evidence="6 7">
    <name type="scientific">Candidatus Enterocloster excrementigallinarum</name>
    <dbReference type="NCBI Taxonomy" id="2838558"/>
    <lineage>
        <taxon>Bacteria</taxon>
        <taxon>Bacillati</taxon>
        <taxon>Bacillota</taxon>
        <taxon>Clostridia</taxon>
        <taxon>Lachnospirales</taxon>
        <taxon>Lachnospiraceae</taxon>
        <taxon>Enterocloster</taxon>
    </lineage>
</organism>
<proteinExistence type="inferred from homology"/>
<keyword evidence="3" id="KW-0238">DNA-binding</keyword>